<keyword evidence="1" id="KW-0805">Transcription regulation</keyword>
<accession>A0A6L6QR16</accession>
<proteinExistence type="predicted"/>
<dbReference type="AlphaFoldDB" id="A0A6L6QR16"/>
<organism evidence="6 7">
    <name type="scientific">Massilia eburnea</name>
    <dbReference type="NCBI Taxonomy" id="1776165"/>
    <lineage>
        <taxon>Bacteria</taxon>
        <taxon>Pseudomonadati</taxon>
        <taxon>Pseudomonadota</taxon>
        <taxon>Betaproteobacteria</taxon>
        <taxon>Burkholderiales</taxon>
        <taxon>Oxalobacteraceae</taxon>
        <taxon>Telluria group</taxon>
        <taxon>Massilia</taxon>
    </lineage>
</organism>
<feature type="region of interest" description="Disordered" evidence="4">
    <location>
        <begin position="438"/>
        <end position="463"/>
    </location>
</feature>
<dbReference type="Gene3D" id="1.25.40.10">
    <property type="entry name" value="Tetratricopeptide repeat domain"/>
    <property type="match status" value="1"/>
</dbReference>
<dbReference type="InterPro" id="IPR000792">
    <property type="entry name" value="Tscrpt_reg_LuxR_C"/>
</dbReference>
<dbReference type="PROSITE" id="PS50043">
    <property type="entry name" value="HTH_LUXR_2"/>
    <property type="match status" value="1"/>
</dbReference>
<evidence type="ECO:0000256" key="4">
    <source>
        <dbReference type="SAM" id="MobiDB-lite"/>
    </source>
</evidence>
<reference evidence="6 7" key="1">
    <citation type="submission" date="2019-11" db="EMBL/GenBank/DDBJ databases">
        <title>Type strains purchased from KCTC, JCM and DSMZ.</title>
        <authorList>
            <person name="Lu H."/>
        </authorList>
    </citation>
    <scope>NUCLEOTIDE SEQUENCE [LARGE SCALE GENOMIC DNA]</scope>
    <source>
        <strain evidence="6 7">JCM 31587</strain>
    </source>
</reference>
<dbReference type="RefSeq" id="WP_229417111.1">
    <property type="nucleotide sequence ID" value="NZ_WNKX01000052.1"/>
</dbReference>
<dbReference type="SUPFAM" id="SSF48452">
    <property type="entry name" value="TPR-like"/>
    <property type="match status" value="1"/>
</dbReference>
<dbReference type="EMBL" id="WNKX01000052">
    <property type="protein sequence ID" value="MTW14551.1"/>
    <property type="molecule type" value="Genomic_DNA"/>
</dbReference>
<dbReference type="PROSITE" id="PS00622">
    <property type="entry name" value="HTH_LUXR_1"/>
    <property type="match status" value="1"/>
</dbReference>
<dbReference type="InterPro" id="IPR016032">
    <property type="entry name" value="Sig_transdc_resp-reg_C-effctor"/>
</dbReference>
<dbReference type="SMART" id="SM00421">
    <property type="entry name" value="HTH_LUXR"/>
    <property type="match status" value="1"/>
</dbReference>
<feature type="compositionally biased region" description="Low complexity" evidence="4">
    <location>
        <begin position="438"/>
        <end position="459"/>
    </location>
</feature>
<keyword evidence="3" id="KW-0804">Transcription</keyword>
<feature type="non-terminal residue" evidence="6">
    <location>
        <position position="1"/>
    </location>
</feature>
<comment type="caution">
    <text evidence="6">The sequence shown here is derived from an EMBL/GenBank/DDBJ whole genome shotgun (WGS) entry which is preliminary data.</text>
</comment>
<dbReference type="PANTHER" id="PTHR44688:SF16">
    <property type="entry name" value="DNA-BINDING TRANSCRIPTIONAL ACTIVATOR DEVR_DOSR"/>
    <property type="match status" value="1"/>
</dbReference>
<evidence type="ECO:0000256" key="1">
    <source>
        <dbReference type="ARBA" id="ARBA00023015"/>
    </source>
</evidence>
<feature type="domain" description="HTH luxR-type" evidence="5">
    <location>
        <begin position="458"/>
        <end position="523"/>
    </location>
</feature>
<dbReference type="Pfam" id="PF00196">
    <property type="entry name" value="GerE"/>
    <property type="match status" value="1"/>
</dbReference>
<dbReference type="InterPro" id="IPR011990">
    <property type="entry name" value="TPR-like_helical_dom_sf"/>
</dbReference>
<keyword evidence="7" id="KW-1185">Reference proteome</keyword>
<protein>
    <submittedName>
        <fullName evidence="6">LuxR family transcriptional regulator</fullName>
    </submittedName>
</protein>
<name>A0A6L6QR16_9BURK</name>
<evidence type="ECO:0000256" key="2">
    <source>
        <dbReference type="ARBA" id="ARBA00023125"/>
    </source>
</evidence>
<evidence type="ECO:0000256" key="3">
    <source>
        <dbReference type="ARBA" id="ARBA00023163"/>
    </source>
</evidence>
<evidence type="ECO:0000259" key="5">
    <source>
        <dbReference type="PROSITE" id="PS50043"/>
    </source>
</evidence>
<dbReference type="InterPro" id="IPR036388">
    <property type="entry name" value="WH-like_DNA-bd_sf"/>
</dbReference>
<dbReference type="PRINTS" id="PR00038">
    <property type="entry name" value="HTHLUXR"/>
</dbReference>
<keyword evidence="2" id="KW-0238">DNA-binding</keyword>
<dbReference type="GO" id="GO:0003677">
    <property type="term" value="F:DNA binding"/>
    <property type="evidence" value="ECO:0007669"/>
    <property type="project" value="UniProtKB-KW"/>
</dbReference>
<dbReference type="Proteomes" id="UP000472320">
    <property type="component" value="Unassembled WGS sequence"/>
</dbReference>
<dbReference type="Gene3D" id="1.10.10.10">
    <property type="entry name" value="Winged helix-like DNA-binding domain superfamily/Winged helix DNA-binding domain"/>
    <property type="match status" value="1"/>
</dbReference>
<gene>
    <name evidence="6" type="ORF">GM658_28450</name>
</gene>
<evidence type="ECO:0000313" key="6">
    <source>
        <dbReference type="EMBL" id="MTW14551.1"/>
    </source>
</evidence>
<dbReference type="PANTHER" id="PTHR44688">
    <property type="entry name" value="DNA-BINDING TRANSCRIPTIONAL ACTIVATOR DEVR_DOSR"/>
    <property type="match status" value="1"/>
</dbReference>
<sequence length="531" mass="57559">ARLGAHRQAAAHLAAALRFVGSATPAPEAAQLYEDWSYEAGLVRIDDEVIAARHRAIELWRGLGRCDKVGFNLRWLSRLHWYRGESDVAGRYGMEAIATLEQLPHSSELAMAYSLRSQYEMLQDRPQGAIAWGERALALAAELDDVETRIHALNNVGTVRLFGGDPAGQAMLEESLALALQHGYHEHAARCYTNLSECAVTAKRFTLAERVVSEGISFDSEHDLDAWTHYLVGWQAQLRMAQGRLPEARAIAQGVLQLPQLTLIMRLPALTVLGRTCARLGQPEGRRYLDEAWQGALATGEPQRIVEASLGLIEAAWVDGKLDACRAGLSALAQHDIAGVNMWDRGEIVLWQHRAGLETWPDLASGATLQLPAPVAAELAGNGQAASAMWRELGLPFEAGLALLSVQGEGAGAAALQALALFEALGARPAAARARAQAGRLGQGPQLPRARRGPYGAARSHPEGLTRREAQILDLLLAGQSNADIARCLVRSPRTVEHHVSALLDKLGARSRFELMSRLQPKMGGERRESG</sequence>
<dbReference type="CDD" id="cd06170">
    <property type="entry name" value="LuxR_C_like"/>
    <property type="match status" value="1"/>
</dbReference>
<evidence type="ECO:0000313" key="7">
    <source>
        <dbReference type="Proteomes" id="UP000472320"/>
    </source>
</evidence>
<dbReference type="SUPFAM" id="SSF46894">
    <property type="entry name" value="C-terminal effector domain of the bipartite response regulators"/>
    <property type="match status" value="1"/>
</dbReference>
<dbReference type="GO" id="GO:0006355">
    <property type="term" value="P:regulation of DNA-templated transcription"/>
    <property type="evidence" value="ECO:0007669"/>
    <property type="project" value="InterPro"/>
</dbReference>